<dbReference type="PRINTS" id="PR00404">
    <property type="entry name" value="MADSDOMAIN"/>
</dbReference>
<evidence type="ECO:0000259" key="7">
    <source>
        <dbReference type="PROSITE" id="PS50066"/>
    </source>
</evidence>
<dbReference type="SMART" id="SM00432">
    <property type="entry name" value="MADS"/>
    <property type="match status" value="1"/>
</dbReference>
<evidence type="ECO:0000256" key="3">
    <source>
        <dbReference type="ARBA" id="ARBA00023125"/>
    </source>
</evidence>
<gene>
    <name evidence="9" type="ORF">J5N97_017938</name>
</gene>
<keyword evidence="6" id="KW-0175">Coiled coil</keyword>
<dbReference type="FunFam" id="3.40.1810.10:FF:000007">
    <property type="entry name" value="Transcription factor, MADS-box"/>
    <property type="match status" value="1"/>
</dbReference>
<evidence type="ECO:0000256" key="5">
    <source>
        <dbReference type="ARBA" id="ARBA00023242"/>
    </source>
</evidence>
<dbReference type="PROSITE" id="PS50066">
    <property type="entry name" value="MADS_BOX_2"/>
    <property type="match status" value="1"/>
</dbReference>
<dbReference type="InterPro" id="IPR002487">
    <property type="entry name" value="TF_Kbox"/>
</dbReference>
<reference evidence="9" key="2">
    <citation type="journal article" date="2022" name="Hortic Res">
        <title>The genome of Dioscorea zingiberensis sheds light on the biosynthesis, origin and evolution of the medicinally important diosgenin saponins.</title>
        <authorList>
            <person name="Li Y."/>
            <person name="Tan C."/>
            <person name="Li Z."/>
            <person name="Guo J."/>
            <person name="Li S."/>
            <person name="Chen X."/>
            <person name="Wang C."/>
            <person name="Dai X."/>
            <person name="Yang H."/>
            <person name="Song W."/>
            <person name="Hou L."/>
            <person name="Xu J."/>
            <person name="Tong Z."/>
            <person name="Xu A."/>
            <person name="Yuan X."/>
            <person name="Wang W."/>
            <person name="Yang Q."/>
            <person name="Chen L."/>
            <person name="Sun Z."/>
            <person name="Wang K."/>
            <person name="Pan B."/>
            <person name="Chen J."/>
            <person name="Bao Y."/>
            <person name="Liu F."/>
            <person name="Qi X."/>
            <person name="Gang D.R."/>
            <person name="Wen J."/>
            <person name="Li J."/>
        </authorList>
    </citation>
    <scope>NUCLEOTIDE SEQUENCE</scope>
    <source>
        <strain evidence="9">Dzin_1.0</strain>
    </source>
</reference>
<dbReference type="InterPro" id="IPR002100">
    <property type="entry name" value="TF_MADSbox"/>
</dbReference>
<dbReference type="Pfam" id="PF00319">
    <property type="entry name" value="SRF-TF"/>
    <property type="match status" value="1"/>
</dbReference>
<keyword evidence="3" id="KW-0238">DNA-binding</keyword>
<protein>
    <submittedName>
        <fullName evidence="9">Uncharacterized protein</fullName>
    </submittedName>
</protein>
<dbReference type="Gene3D" id="3.40.1810.10">
    <property type="entry name" value="Transcription factor, MADS-box"/>
    <property type="match status" value="1"/>
</dbReference>
<dbReference type="InterPro" id="IPR033896">
    <property type="entry name" value="MEF2-like_N"/>
</dbReference>
<dbReference type="OrthoDB" id="1898716at2759"/>
<name>A0A9D5CM05_9LILI</name>
<accession>A0A9D5CM05</accession>
<dbReference type="PROSITE" id="PS51297">
    <property type="entry name" value="K_BOX"/>
    <property type="match status" value="1"/>
</dbReference>
<dbReference type="EMBL" id="JAGGNH010000004">
    <property type="protein sequence ID" value="KAJ0975973.1"/>
    <property type="molecule type" value="Genomic_DNA"/>
</dbReference>
<dbReference type="InterPro" id="IPR036879">
    <property type="entry name" value="TF_MADSbox_sf"/>
</dbReference>
<reference evidence="9" key="1">
    <citation type="submission" date="2021-03" db="EMBL/GenBank/DDBJ databases">
        <authorList>
            <person name="Li Z."/>
            <person name="Yang C."/>
        </authorList>
    </citation>
    <scope>NUCLEOTIDE SEQUENCE</scope>
    <source>
        <strain evidence="9">Dzin_1.0</strain>
        <tissue evidence="9">Leaf</tissue>
    </source>
</reference>
<feature type="domain" description="K-box" evidence="8">
    <location>
        <begin position="86"/>
        <end position="176"/>
    </location>
</feature>
<evidence type="ECO:0000256" key="1">
    <source>
        <dbReference type="ARBA" id="ARBA00004123"/>
    </source>
</evidence>
<keyword evidence="5" id="KW-0539">Nucleus</keyword>
<evidence type="ECO:0000256" key="2">
    <source>
        <dbReference type="ARBA" id="ARBA00023015"/>
    </source>
</evidence>
<evidence type="ECO:0000313" key="10">
    <source>
        <dbReference type="Proteomes" id="UP001085076"/>
    </source>
</evidence>
<evidence type="ECO:0000256" key="6">
    <source>
        <dbReference type="SAM" id="Coils"/>
    </source>
</evidence>
<dbReference type="InterPro" id="IPR050142">
    <property type="entry name" value="MADS-box/MEF2_TF"/>
</dbReference>
<dbReference type="Pfam" id="PF01486">
    <property type="entry name" value="K-box"/>
    <property type="match status" value="1"/>
</dbReference>
<dbReference type="GO" id="GO:0003700">
    <property type="term" value="F:DNA-binding transcription factor activity"/>
    <property type="evidence" value="ECO:0007669"/>
    <property type="project" value="InterPro"/>
</dbReference>
<sequence>MAREKIKIRKIDNPAARQVTFSKRRRGLFKKAQELAILCDAQVGLIVFSAAGKHFDYASSSMCEILDKHITQSNSSSKPDQQTLDLLTDESDYASLKKEFADKHRQLRQMRGEELQKLTLEGLVDLERKLDVGLRRVLERKEQQITAQLNSLQQRGMQLLEDNKKLKEQVEEMCMAEKQAVIDHSENTFPDEGQSSESVRQDCDDISDASLKLGPPCFTWM</sequence>
<dbReference type="GO" id="GO:0000977">
    <property type="term" value="F:RNA polymerase II transcription regulatory region sequence-specific DNA binding"/>
    <property type="evidence" value="ECO:0007669"/>
    <property type="project" value="InterPro"/>
</dbReference>
<comment type="subcellular location">
    <subcellularLocation>
        <location evidence="1">Nucleus</location>
    </subcellularLocation>
</comment>
<dbReference type="CDD" id="cd00265">
    <property type="entry name" value="MADS_MEF2_like"/>
    <property type="match status" value="1"/>
</dbReference>
<evidence type="ECO:0000259" key="8">
    <source>
        <dbReference type="PROSITE" id="PS51297"/>
    </source>
</evidence>
<keyword evidence="10" id="KW-1185">Reference proteome</keyword>
<feature type="coiled-coil region" evidence="6">
    <location>
        <begin position="93"/>
        <end position="169"/>
    </location>
</feature>
<feature type="domain" description="MADS-box" evidence="7">
    <location>
        <begin position="1"/>
        <end position="61"/>
    </location>
</feature>
<dbReference type="AlphaFoldDB" id="A0A9D5CM05"/>
<dbReference type="GO" id="GO:0046983">
    <property type="term" value="F:protein dimerization activity"/>
    <property type="evidence" value="ECO:0007669"/>
    <property type="project" value="InterPro"/>
</dbReference>
<dbReference type="SUPFAM" id="SSF55455">
    <property type="entry name" value="SRF-like"/>
    <property type="match status" value="1"/>
</dbReference>
<comment type="caution">
    <text evidence="9">The sequence shown here is derived from an EMBL/GenBank/DDBJ whole genome shotgun (WGS) entry which is preliminary data.</text>
</comment>
<dbReference type="GO" id="GO:0045944">
    <property type="term" value="P:positive regulation of transcription by RNA polymerase II"/>
    <property type="evidence" value="ECO:0007669"/>
    <property type="project" value="InterPro"/>
</dbReference>
<keyword evidence="4" id="KW-0804">Transcription</keyword>
<proteinExistence type="predicted"/>
<keyword evidence="2" id="KW-0805">Transcription regulation</keyword>
<dbReference type="Proteomes" id="UP001085076">
    <property type="component" value="Miscellaneous, Linkage group lg04"/>
</dbReference>
<dbReference type="GO" id="GO:0005634">
    <property type="term" value="C:nucleus"/>
    <property type="evidence" value="ECO:0007669"/>
    <property type="project" value="UniProtKB-SubCell"/>
</dbReference>
<evidence type="ECO:0000256" key="4">
    <source>
        <dbReference type="ARBA" id="ARBA00023163"/>
    </source>
</evidence>
<evidence type="ECO:0000313" key="9">
    <source>
        <dbReference type="EMBL" id="KAJ0975973.1"/>
    </source>
</evidence>
<dbReference type="PANTHER" id="PTHR48019">
    <property type="entry name" value="SERUM RESPONSE FACTOR HOMOLOG"/>
    <property type="match status" value="1"/>
</dbReference>
<organism evidence="9 10">
    <name type="scientific">Dioscorea zingiberensis</name>
    <dbReference type="NCBI Taxonomy" id="325984"/>
    <lineage>
        <taxon>Eukaryota</taxon>
        <taxon>Viridiplantae</taxon>
        <taxon>Streptophyta</taxon>
        <taxon>Embryophyta</taxon>
        <taxon>Tracheophyta</taxon>
        <taxon>Spermatophyta</taxon>
        <taxon>Magnoliopsida</taxon>
        <taxon>Liliopsida</taxon>
        <taxon>Dioscoreales</taxon>
        <taxon>Dioscoreaceae</taxon>
        <taxon>Dioscorea</taxon>
    </lineage>
</organism>